<dbReference type="Pfam" id="PF04185">
    <property type="entry name" value="Phosphoesterase"/>
    <property type="match status" value="1"/>
</dbReference>
<evidence type="ECO:0008006" key="5">
    <source>
        <dbReference type="Google" id="ProtNLM"/>
    </source>
</evidence>
<dbReference type="OrthoDB" id="5135119at2759"/>
<dbReference type="PANTHER" id="PTHR31956">
    <property type="entry name" value="NON-SPECIFIC PHOSPHOLIPASE C4-RELATED"/>
    <property type="match status" value="1"/>
</dbReference>
<dbReference type="EMBL" id="JAEPQZ010000017">
    <property type="protein sequence ID" value="KAG2172395.1"/>
    <property type="molecule type" value="Genomic_DNA"/>
</dbReference>
<dbReference type="InterPro" id="IPR017850">
    <property type="entry name" value="Alkaline_phosphatase_core_sf"/>
</dbReference>
<evidence type="ECO:0000313" key="3">
    <source>
        <dbReference type="EMBL" id="KAG2172395.1"/>
    </source>
</evidence>
<evidence type="ECO:0000256" key="1">
    <source>
        <dbReference type="ARBA" id="ARBA00022801"/>
    </source>
</evidence>
<dbReference type="Gene3D" id="3.40.720.10">
    <property type="entry name" value="Alkaline Phosphatase, subunit A"/>
    <property type="match status" value="1"/>
</dbReference>
<dbReference type="AlphaFoldDB" id="A0A8H7PEE5"/>
<dbReference type="GO" id="GO:0016788">
    <property type="term" value="F:hydrolase activity, acting on ester bonds"/>
    <property type="evidence" value="ECO:0007669"/>
    <property type="project" value="InterPro"/>
</dbReference>
<dbReference type="Gene3D" id="2.60.120.260">
    <property type="entry name" value="Galactose-binding domain-like"/>
    <property type="match status" value="1"/>
</dbReference>
<sequence>MKFIQFLGLATIASSVLASPVSVSKRAFGPNLVANGDFETGDADTTGYGAVTIPGWLVTSGGTPTVVSYGTSGFPSSSTTGPSNRGNNFFAGGDAGVDVSISQTLNVAAAATNIDSNKVQYSFSAWLGGYSTQSDQAKIVATFLDANGKNLTASTIGPVTATQRGLVTKFLSQSATGTLPSGTRSVKLDVYSSIISAGTYTDGYVDNISFTISDTSVKPITLSPPANTNVPKFDHVYFIFMENSNYNQIIGASAAPYLTSLSQKYTTLVNHYALQHPSDPNYIAVTAGSTLGKTGDDNVAVSARNIIDSLEDKGLKWRVYNDNMPSVCFKGTSGEYWQDDAPFYYYNDVGGNATRCQNIVPMVPYMANDHKSSSTAPNYAFLSADDCDDMEGCGIADGDSWLENRLAPLLNSTVWAEGNSLLIISFDEDAGQSSRSSGDSQRVATILVSPKVKAGCQAKTRYNHYNLLSTVNAALGLEPLTKNDLWAQTIQECWA</sequence>
<name>A0A8H7PEE5_MORIS</name>
<organism evidence="3 4">
    <name type="scientific">Mortierella isabellina</name>
    <name type="common">Filamentous fungus</name>
    <name type="synonym">Umbelopsis isabellina</name>
    <dbReference type="NCBI Taxonomy" id="91625"/>
    <lineage>
        <taxon>Eukaryota</taxon>
        <taxon>Fungi</taxon>
        <taxon>Fungi incertae sedis</taxon>
        <taxon>Mucoromycota</taxon>
        <taxon>Mucoromycotina</taxon>
        <taxon>Umbelopsidomycetes</taxon>
        <taxon>Umbelopsidales</taxon>
        <taxon>Umbelopsidaceae</taxon>
        <taxon>Umbelopsis</taxon>
    </lineage>
</organism>
<dbReference type="GO" id="GO:0009395">
    <property type="term" value="P:phospholipid catabolic process"/>
    <property type="evidence" value="ECO:0007669"/>
    <property type="project" value="TreeGrafter"/>
</dbReference>
<dbReference type="Proteomes" id="UP000654370">
    <property type="component" value="Unassembled WGS sequence"/>
</dbReference>
<keyword evidence="4" id="KW-1185">Reference proteome</keyword>
<proteinExistence type="predicted"/>
<reference evidence="3" key="1">
    <citation type="submission" date="2020-12" db="EMBL/GenBank/DDBJ databases">
        <title>Metabolic potential, ecology and presence of endohyphal bacteria is reflected in genomic diversity of Mucoromycotina.</title>
        <authorList>
            <person name="Muszewska A."/>
            <person name="Okrasinska A."/>
            <person name="Steczkiewicz K."/>
            <person name="Drgas O."/>
            <person name="Orlowska M."/>
            <person name="Perlinska-Lenart U."/>
            <person name="Aleksandrzak-Piekarczyk T."/>
            <person name="Szatraj K."/>
            <person name="Zielenkiewicz U."/>
            <person name="Pilsyk S."/>
            <person name="Malc E."/>
            <person name="Mieczkowski P."/>
            <person name="Kruszewska J.S."/>
            <person name="Biernat P."/>
            <person name="Pawlowska J."/>
        </authorList>
    </citation>
    <scope>NUCLEOTIDE SEQUENCE</scope>
    <source>
        <strain evidence="3">WA0000067209</strain>
    </source>
</reference>
<evidence type="ECO:0000256" key="2">
    <source>
        <dbReference type="SAM" id="SignalP"/>
    </source>
</evidence>
<protein>
    <recommendedName>
        <fullName evidence="5">Acid phosphatase</fullName>
    </recommendedName>
</protein>
<feature type="chain" id="PRO_5034194910" description="Acid phosphatase" evidence="2">
    <location>
        <begin position="19"/>
        <end position="495"/>
    </location>
</feature>
<accession>A0A8H7PEE5</accession>
<gene>
    <name evidence="3" type="ORF">INT43_004937</name>
</gene>
<keyword evidence="2" id="KW-0732">Signal</keyword>
<feature type="signal peptide" evidence="2">
    <location>
        <begin position="1"/>
        <end position="18"/>
    </location>
</feature>
<comment type="caution">
    <text evidence="3">The sequence shown here is derived from an EMBL/GenBank/DDBJ whole genome shotgun (WGS) entry which is preliminary data.</text>
</comment>
<evidence type="ECO:0000313" key="4">
    <source>
        <dbReference type="Proteomes" id="UP000654370"/>
    </source>
</evidence>
<dbReference type="InterPro" id="IPR007312">
    <property type="entry name" value="Phosphoesterase"/>
</dbReference>
<dbReference type="PANTHER" id="PTHR31956:SF8">
    <property type="entry name" value="ACID PHOSPHATASE PHOA (AFU_ORTHOLOGUE AFUA_1G03570)"/>
    <property type="match status" value="1"/>
</dbReference>
<keyword evidence="1" id="KW-0378">Hydrolase</keyword>